<dbReference type="InterPro" id="IPR050219">
    <property type="entry name" value="DnaG_primase"/>
</dbReference>
<keyword evidence="2" id="KW-0863">Zinc-finger</keyword>
<evidence type="ECO:0000256" key="1">
    <source>
        <dbReference type="ARBA" id="ARBA00022723"/>
    </source>
</evidence>
<evidence type="ECO:0000259" key="4">
    <source>
        <dbReference type="SMART" id="SM00400"/>
    </source>
</evidence>
<dbReference type="AlphaFoldDB" id="A0A177MMJ8"/>
<evidence type="ECO:0000313" key="5">
    <source>
        <dbReference type="EMBL" id="OAI07028.1"/>
    </source>
</evidence>
<dbReference type="GO" id="GO:0008270">
    <property type="term" value="F:zinc ion binding"/>
    <property type="evidence" value="ECO:0007669"/>
    <property type="project" value="UniProtKB-KW"/>
</dbReference>
<keyword evidence="1" id="KW-0479">Metal-binding</keyword>
<gene>
    <name evidence="5" type="ORF">A1353_08375</name>
</gene>
<protein>
    <recommendedName>
        <fullName evidence="4">Zinc finger CHC2-type domain-containing protein</fullName>
    </recommendedName>
</protein>
<evidence type="ECO:0000256" key="3">
    <source>
        <dbReference type="ARBA" id="ARBA00022833"/>
    </source>
</evidence>
<dbReference type="Proteomes" id="UP000077763">
    <property type="component" value="Unassembled WGS sequence"/>
</dbReference>
<accession>A0A177MMJ8</accession>
<reference evidence="5 6" key="1">
    <citation type="submission" date="2016-03" db="EMBL/GenBank/DDBJ databases">
        <authorList>
            <person name="Ploux O."/>
        </authorList>
    </citation>
    <scope>NUCLEOTIDE SEQUENCE [LARGE SCALE GENOMIC DNA]</scope>
    <source>
        <strain evidence="5 6">R-45371</strain>
    </source>
</reference>
<dbReference type="GO" id="GO:0003899">
    <property type="term" value="F:DNA-directed RNA polymerase activity"/>
    <property type="evidence" value="ECO:0007669"/>
    <property type="project" value="InterPro"/>
</dbReference>
<dbReference type="EMBL" id="LUUH01000030">
    <property type="protein sequence ID" value="OAI07028.1"/>
    <property type="molecule type" value="Genomic_DNA"/>
</dbReference>
<name>A0A177MMJ8_METMH</name>
<dbReference type="InterPro" id="IPR002694">
    <property type="entry name" value="Znf_CHC2"/>
</dbReference>
<dbReference type="Pfam" id="PF01807">
    <property type="entry name" value="Zn_ribbon_DnaG"/>
    <property type="match status" value="1"/>
</dbReference>
<organism evidence="5 6">
    <name type="scientific">Methylomonas methanica</name>
    <dbReference type="NCBI Taxonomy" id="421"/>
    <lineage>
        <taxon>Bacteria</taxon>
        <taxon>Pseudomonadati</taxon>
        <taxon>Pseudomonadota</taxon>
        <taxon>Gammaproteobacteria</taxon>
        <taxon>Methylococcales</taxon>
        <taxon>Methylococcaceae</taxon>
        <taxon>Methylomonas</taxon>
    </lineage>
</organism>
<dbReference type="PANTHER" id="PTHR30313:SF2">
    <property type="entry name" value="DNA PRIMASE"/>
    <property type="match status" value="1"/>
</dbReference>
<dbReference type="PANTHER" id="PTHR30313">
    <property type="entry name" value="DNA PRIMASE"/>
    <property type="match status" value="1"/>
</dbReference>
<dbReference type="GO" id="GO:0006269">
    <property type="term" value="P:DNA replication, synthesis of primer"/>
    <property type="evidence" value="ECO:0007669"/>
    <property type="project" value="TreeGrafter"/>
</dbReference>
<evidence type="ECO:0000313" key="6">
    <source>
        <dbReference type="Proteomes" id="UP000077763"/>
    </source>
</evidence>
<dbReference type="SUPFAM" id="SSF57783">
    <property type="entry name" value="Zinc beta-ribbon"/>
    <property type="match status" value="1"/>
</dbReference>
<dbReference type="Gene3D" id="3.90.580.10">
    <property type="entry name" value="Zinc finger, CHC2-type domain"/>
    <property type="match status" value="1"/>
</dbReference>
<feature type="domain" description="Zinc finger CHC2-type" evidence="4">
    <location>
        <begin position="40"/>
        <end position="95"/>
    </location>
</feature>
<keyword evidence="3" id="KW-0862">Zinc</keyword>
<dbReference type="SMART" id="SM00400">
    <property type="entry name" value="ZnF_CHCC"/>
    <property type="match status" value="1"/>
</dbReference>
<dbReference type="RefSeq" id="WP_064035889.1">
    <property type="nucleotide sequence ID" value="NZ_LUUH01000030.1"/>
</dbReference>
<proteinExistence type="predicted"/>
<dbReference type="GO" id="GO:0005737">
    <property type="term" value="C:cytoplasm"/>
    <property type="evidence" value="ECO:0007669"/>
    <property type="project" value="TreeGrafter"/>
</dbReference>
<dbReference type="GO" id="GO:0003677">
    <property type="term" value="F:DNA binding"/>
    <property type="evidence" value="ECO:0007669"/>
    <property type="project" value="InterPro"/>
</dbReference>
<evidence type="ECO:0000256" key="2">
    <source>
        <dbReference type="ARBA" id="ARBA00022771"/>
    </source>
</evidence>
<sequence>MPKFPHAVNATDIKSQISPIIFYQSALHNVKFDRNGWNEAGLCPFHNDRKAGSFFVNLRSGAFNCFSCGAKGSDIIAFTQQRYNLSFVEALKKLQADWGLL</sequence>
<comment type="caution">
    <text evidence="5">The sequence shown here is derived from an EMBL/GenBank/DDBJ whole genome shotgun (WGS) entry which is preliminary data.</text>
</comment>
<dbReference type="InterPro" id="IPR036977">
    <property type="entry name" value="DNA_primase_Znf_CHC2"/>
</dbReference>